<gene>
    <name evidence="2" type="ORF">G7K_2085-t1</name>
</gene>
<reference evidence="2 3" key="3">
    <citation type="journal article" date="2015" name="Genome Announc.">
        <title>Draft Genome Sequence of the Archiascomycetous Yeast Saitoella complicata.</title>
        <authorList>
            <person name="Yamauchi K."/>
            <person name="Kondo S."/>
            <person name="Hamamoto M."/>
            <person name="Takahashi Y."/>
            <person name="Ogura Y."/>
            <person name="Hayashi T."/>
            <person name="Nishida H."/>
        </authorList>
    </citation>
    <scope>NUCLEOTIDE SEQUENCE [LARGE SCALE GENOMIC DNA]</scope>
    <source>
        <strain evidence="2 3">NRRL Y-17804</strain>
    </source>
</reference>
<name>A0A0E9NDI2_SAICN</name>
<evidence type="ECO:0000313" key="2">
    <source>
        <dbReference type="EMBL" id="GAO47889.1"/>
    </source>
</evidence>
<keyword evidence="3" id="KW-1185">Reference proteome</keyword>
<dbReference type="EMBL" id="BACD03000011">
    <property type="protein sequence ID" value="GAO47889.1"/>
    <property type="molecule type" value="Genomic_DNA"/>
</dbReference>
<reference evidence="2 3" key="1">
    <citation type="journal article" date="2011" name="J. Gen. Appl. Microbiol.">
        <title>Draft genome sequencing of the enigmatic yeast Saitoella complicata.</title>
        <authorList>
            <person name="Nishida H."/>
            <person name="Hamamoto M."/>
            <person name="Sugiyama J."/>
        </authorList>
    </citation>
    <scope>NUCLEOTIDE SEQUENCE [LARGE SCALE GENOMIC DNA]</scope>
    <source>
        <strain evidence="2 3">NRRL Y-17804</strain>
    </source>
</reference>
<sequence>MNTPDRPSYLTLTLLTQARALSLSPSSHVIICAAAGVDPILFTQPRKISLERNQLFPSPQIPGPASWETYDELLLLRRYDVEPPDLHSQSNFSSILYPDQTSPRGKSSSGVRVTSTSARTFPCVKIRSYGATQIQMTSLARSRVGQVLELVRVEMRGRSS</sequence>
<dbReference type="AlphaFoldDB" id="A0A0E9NDI2"/>
<proteinExistence type="predicted"/>
<feature type="region of interest" description="Disordered" evidence="1">
    <location>
        <begin position="92"/>
        <end position="112"/>
    </location>
</feature>
<dbReference type="Proteomes" id="UP000033140">
    <property type="component" value="Unassembled WGS sequence"/>
</dbReference>
<organism evidence="2 3">
    <name type="scientific">Saitoella complicata (strain BCRC 22490 / CBS 7301 / JCM 7358 / NBRC 10748 / NRRL Y-17804)</name>
    <dbReference type="NCBI Taxonomy" id="698492"/>
    <lineage>
        <taxon>Eukaryota</taxon>
        <taxon>Fungi</taxon>
        <taxon>Dikarya</taxon>
        <taxon>Ascomycota</taxon>
        <taxon>Taphrinomycotina</taxon>
        <taxon>Taphrinomycotina incertae sedis</taxon>
        <taxon>Saitoella</taxon>
    </lineage>
</organism>
<evidence type="ECO:0000256" key="1">
    <source>
        <dbReference type="SAM" id="MobiDB-lite"/>
    </source>
</evidence>
<accession>A0A0E9NDI2</accession>
<reference evidence="2 3" key="2">
    <citation type="journal article" date="2014" name="J. Gen. Appl. Microbiol.">
        <title>The early diverging ascomycetous budding yeast Saitoella complicata has three histone deacetylases belonging to the Clr6, Hos2, and Rpd3 lineages.</title>
        <authorList>
            <person name="Nishida H."/>
            <person name="Matsumoto T."/>
            <person name="Kondo S."/>
            <person name="Hamamoto M."/>
            <person name="Yoshikawa H."/>
        </authorList>
    </citation>
    <scope>NUCLEOTIDE SEQUENCE [LARGE SCALE GENOMIC DNA]</scope>
    <source>
        <strain evidence="2 3">NRRL Y-17804</strain>
    </source>
</reference>
<comment type="caution">
    <text evidence="2">The sequence shown here is derived from an EMBL/GenBank/DDBJ whole genome shotgun (WGS) entry which is preliminary data.</text>
</comment>
<protein>
    <submittedName>
        <fullName evidence="2">Uncharacterized protein</fullName>
    </submittedName>
</protein>
<evidence type="ECO:0000313" key="3">
    <source>
        <dbReference type="Proteomes" id="UP000033140"/>
    </source>
</evidence>